<dbReference type="AlphaFoldDB" id="A0A2G1VVD6"/>
<sequence length="129" mass="15139">MSHSRLICFAFEKARNQEEKRGYVKPSKSRLAARLSIEVENRTGFAFGEKSLLNYYNTALKQNQRELRIPQIEIIDALLAYCGFPSYSAFSAEEECLNQTEAILPRRRRLFFTLGRLKIESEWFFKFSI</sequence>
<name>A0A2G1VVD6_9FLAO</name>
<dbReference type="OrthoDB" id="1340494at2"/>
<keyword evidence="2" id="KW-1185">Reference proteome</keyword>
<dbReference type="RefSeq" id="WP_099644222.1">
    <property type="nucleotide sequence ID" value="NZ_KZ319287.1"/>
</dbReference>
<reference evidence="1 2" key="1">
    <citation type="submission" date="2017-08" db="EMBL/GenBank/DDBJ databases">
        <title>The whole genome shortgun sequences of strain Leeuwenhoekiella nanhaiensis G18 from the South China Sea.</title>
        <authorList>
            <person name="Liu Q."/>
        </authorList>
    </citation>
    <scope>NUCLEOTIDE SEQUENCE [LARGE SCALE GENOMIC DNA]</scope>
    <source>
        <strain evidence="1 2">G18</strain>
    </source>
</reference>
<proteinExistence type="predicted"/>
<evidence type="ECO:0000313" key="1">
    <source>
        <dbReference type="EMBL" id="PHQ30681.1"/>
    </source>
</evidence>
<dbReference type="Proteomes" id="UP000229433">
    <property type="component" value="Unassembled WGS sequence"/>
</dbReference>
<dbReference type="EMBL" id="NQXA01000001">
    <property type="protein sequence ID" value="PHQ30681.1"/>
    <property type="molecule type" value="Genomic_DNA"/>
</dbReference>
<accession>A0A2G1VVD6</accession>
<protein>
    <submittedName>
        <fullName evidence="1">Uncharacterized protein</fullName>
    </submittedName>
</protein>
<comment type="caution">
    <text evidence="1">The sequence shown here is derived from an EMBL/GenBank/DDBJ whole genome shotgun (WGS) entry which is preliminary data.</text>
</comment>
<evidence type="ECO:0000313" key="2">
    <source>
        <dbReference type="Proteomes" id="UP000229433"/>
    </source>
</evidence>
<organism evidence="1 2">
    <name type="scientific">Leeuwenhoekiella nanhaiensis</name>
    <dbReference type="NCBI Taxonomy" id="1655491"/>
    <lineage>
        <taxon>Bacteria</taxon>
        <taxon>Pseudomonadati</taxon>
        <taxon>Bacteroidota</taxon>
        <taxon>Flavobacteriia</taxon>
        <taxon>Flavobacteriales</taxon>
        <taxon>Flavobacteriaceae</taxon>
        <taxon>Leeuwenhoekiella</taxon>
    </lineage>
</organism>
<gene>
    <name evidence="1" type="ORF">CJ305_00155</name>
</gene>